<dbReference type="Gene3D" id="1.20.120.160">
    <property type="entry name" value="HPT domain"/>
    <property type="match status" value="1"/>
</dbReference>
<dbReference type="InterPro" id="IPR008207">
    <property type="entry name" value="Sig_transdc_His_kin_Hpt_dom"/>
</dbReference>
<evidence type="ECO:0000313" key="4">
    <source>
        <dbReference type="EMBL" id="QCI68123.1"/>
    </source>
</evidence>
<evidence type="ECO:0000313" key="5">
    <source>
        <dbReference type="Proteomes" id="UP000298781"/>
    </source>
</evidence>
<feature type="domain" description="HPt" evidence="3">
    <location>
        <begin position="54"/>
        <end position="161"/>
    </location>
</feature>
<reference evidence="4 5" key="1">
    <citation type="submission" date="2019-04" db="EMBL/GenBank/DDBJ databases">
        <title>Phreatobacter aquaticus sp. nov.</title>
        <authorList>
            <person name="Choi A."/>
        </authorList>
    </citation>
    <scope>NUCLEOTIDE SEQUENCE [LARGE SCALE GENOMIC DNA]</scope>
    <source>
        <strain evidence="4 5">KCTC 52518</strain>
    </source>
</reference>
<dbReference type="OrthoDB" id="9786548at2"/>
<dbReference type="PROSITE" id="PS50894">
    <property type="entry name" value="HPT"/>
    <property type="match status" value="1"/>
</dbReference>
<keyword evidence="2" id="KW-0597">Phosphoprotein</keyword>
<dbReference type="GO" id="GO:0004672">
    <property type="term" value="F:protein kinase activity"/>
    <property type="evidence" value="ECO:0007669"/>
    <property type="project" value="UniProtKB-ARBA"/>
</dbReference>
<organism evidence="4 5">
    <name type="scientific">Phreatobacter stygius</name>
    <dbReference type="NCBI Taxonomy" id="1940610"/>
    <lineage>
        <taxon>Bacteria</taxon>
        <taxon>Pseudomonadati</taxon>
        <taxon>Pseudomonadota</taxon>
        <taxon>Alphaproteobacteria</taxon>
        <taxon>Hyphomicrobiales</taxon>
        <taxon>Phreatobacteraceae</taxon>
        <taxon>Phreatobacter</taxon>
    </lineage>
</organism>
<feature type="modified residue" description="Phosphohistidine" evidence="2">
    <location>
        <position position="101"/>
    </location>
</feature>
<dbReference type="KEGG" id="pstg:E8M01_30155"/>
<proteinExistence type="predicted"/>
<dbReference type="EMBL" id="CP039690">
    <property type="protein sequence ID" value="QCI68123.1"/>
    <property type="molecule type" value="Genomic_DNA"/>
</dbReference>
<keyword evidence="1" id="KW-0902">Two-component regulatory system</keyword>
<dbReference type="Proteomes" id="UP000298781">
    <property type="component" value="Chromosome"/>
</dbReference>
<evidence type="ECO:0000256" key="2">
    <source>
        <dbReference type="PROSITE-ProRule" id="PRU00110"/>
    </source>
</evidence>
<dbReference type="AlphaFoldDB" id="A0A4D7BBV1"/>
<name>A0A4D7BBV1_9HYPH</name>
<dbReference type="GO" id="GO:0000160">
    <property type="term" value="P:phosphorelay signal transduction system"/>
    <property type="evidence" value="ECO:0007669"/>
    <property type="project" value="UniProtKB-KW"/>
</dbReference>
<evidence type="ECO:0000256" key="1">
    <source>
        <dbReference type="ARBA" id="ARBA00023012"/>
    </source>
</evidence>
<evidence type="ECO:0000259" key="3">
    <source>
        <dbReference type="PROSITE" id="PS50894"/>
    </source>
</evidence>
<dbReference type="InterPro" id="IPR036641">
    <property type="entry name" value="HPT_dom_sf"/>
</dbReference>
<accession>A0A4D7BBV1</accession>
<dbReference type="Pfam" id="PF01627">
    <property type="entry name" value="Hpt"/>
    <property type="match status" value="1"/>
</dbReference>
<protein>
    <submittedName>
        <fullName evidence="4">Hpt domain-containing protein</fullName>
    </submittedName>
</protein>
<keyword evidence="5" id="KW-1185">Reference proteome</keyword>
<dbReference type="RefSeq" id="WP_136963543.1">
    <property type="nucleotide sequence ID" value="NZ_CP039690.1"/>
</dbReference>
<gene>
    <name evidence="4" type="ORF">E8M01_30155</name>
</gene>
<dbReference type="SUPFAM" id="SSF47226">
    <property type="entry name" value="Histidine-containing phosphotransfer domain, HPT domain"/>
    <property type="match status" value="1"/>
</dbReference>
<sequence>MKKRPEAKLDEASVKSFGDYEVIVPKHNLRTFVHKVDGPDDGFGGIDPEAIERAEAALAELSVEFDGWMDKEVARLTSARDAAAAQGLDAATRADLFSAAHDIKGEAATFGYPLAARVADSLSLLLQGIDDPAEVPWALANQHVDAIRAIVRETAKGLDHPVAAELVDQLVAVTTEKLIEITGAPPLVP</sequence>